<dbReference type="SUPFAM" id="SSF116726">
    <property type="entry name" value="TrkA C-terminal domain-like"/>
    <property type="match status" value="2"/>
</dbReference>
<keyword evidence="5" id="KW-0677">Repeat</keyword>
<evidence type="ECO:0000313" key="10">
    <source>
        <dbReference type="EMBL" id="RDK89491.1"/>
    </source>
</evidence>
<dbReference type="GO" id="GO:0006813">
    <property type="term" value="P:potassium ion transport"/>
    <property type="evidence" value="ECO:0007669"/>
    <property type="project" value="InterPro"/>
</dbReference>
<feature type="transmembrane region" description="Helical" evidence="8">
    <location>
        <begin position="67"/>
        <end position="87"/>
    </location>
</feature>
<proteinExistence type="inferred from homology"/>
<feature type="transmembrane region" description="Helical" evidence="8">
    <location>
        <begin position="196"/>
        <end position="218"/>
    </location>
</feature>
<feature type="transmembrane region" description="Helical" evidence="8">
    <location>
        <begin position="444"/>
        <end position="463"/>
    </location>
</feature>
<evidence type="ECO:0000313" key="11">
    <source>
        <dbReference type="Proteomes" id="UP000254848"/>
    </source>
</evidence>
<gene>
    <name evidence="10" type="ORF">C8D90_107143</name>
</gene>
<comment type="subcellular location">
    <subcellularLocation>
        <location evidence="1 8">Cell membrane</location>
        <topology evidence="1 8">Multi-pass membrane protein</topology>
    </subcellularLocation>
</comment>
<dbReference type="GO" id="GO:0005886">
    <property type="term" value="C:plasma membrane"/>
    <property type="evidence" value="ECO:0007669"/>
    <property type="project" value="UniProtKB-SubCell"/>
</dbReference>
<feature type="transmembrane region" description="Helical" evidence="8">
    <location>
        <begin position="99"/>
        <end position="123"/>
    </location>
</feature>
<feature type="transmembrane region" description="Helical" evidence="8">
    <location>
        <begin position="129"/>
        <end position="148"/>
    </location>
</feature>
<evidence type="ECO:0000256" key="3">
    <source>
        <dbReference type="ARBA" id="ARBA00022475"/>
    </source>
</evidence>
<keyword evidence="3 8" id="KW-1003">Cell membrane</keyword>
<dbReference type="InterPro" id="IPR006512">
    <property type="entry name" value="YidE_YbjL"/>
</dbReference>
<keyword evidence="4 8" id="KW-0812">Transmembrane</keyword>
<dbReference type="Pfam" id="PF02080">
    <property type="entry name" value="TrkA_C"/>
    <property type="match status" value="2"/>
</dbReference>
<accession>A0A370QMA5</accession>
<dbReference type="PROSITE" id="PS51202">
    <property type="entry name" value="RCK_C"/>
    <property type="match status" value="2"/>
</dbReference>
<keyword evidence="2 8" id="KW-0813">Transport</keyword>
<feature type="transmembrane region" description="Helical" evidence="8">
    <location>
        <begin position="155"/>
        <end position="176"/>
    </location>
</feature>
<feature type="transmembrane region" description="Helical" evidence="8">
    <location>
        <begin position="484"/>
        <end position="501"/>
    </location>
</feature>
<comment type="caution">
    <text evidence="10">The sequence shown here is derived from an EMBL/GenBank/DDBJ whole genome shotgun (WGS) entry which is preliminary data.</text>
</comment>
<reference evidence="10 11" key="1">
    <citation type="submission" date="2018-07" db="EMBL/GenBank/DDBJ databases">
        <title>Genomic Encyclopedia of Type Strains, Phase IV (KMG-IV): sequencing the most valuable type-strain genomes for metagenomic binning, comparative biology and taxonomic classification.</title>
        <authorList>
            <person name="Goeker M."/>
        </authorList>
    </citation>
    <scope>NUCLEOTIDE SEQUENCE [LARGE SCALE GENOMIC DNA]</scope>
    <source>
        <strain evidence="10 11">DSM 103736</strain>
    </source>
</reference>
<comment type="similarity">
    <text evidence="8">Belongs to the AAE transporter (TC 2.A.81) family. YbjL subfamily.</text>
</comment>
<dbReference type="NCBIfam" id="TIGR01625">
    <property type="entry name" value="YidE_YbjL_dupl"/>
    <property type="match status" value="2"/>
</dbReference>
<dbReference type="InterPro" id="IPR023017">
    <property type="entry name" value="Transp_YbjL_put"/>
</dbReference>
<feature type="domain" description="RCK C-terminal" evidence="9">
    <location>
        <begin position="329"/>
        <end position="410"/>
    </location>
</feature>
<keyword evidence="6 8" id="KW-1133">Transmembrane helix</keyword>
<keyword evidence="7 8" id="KW-0472">Membrane</keyword>
<dbReference type="AlphaFoldDB" id="A0A370QMA5"/>
<evidence type="ECO:0000256" key="8">
    <source>
        <dbReference type="HAMAP-Rule" id="MF_01015"/>
    </source>
</evidence>
<dbReference type="PANTHER" id="PTHR30445">
    <property type="entry name" value="K(+)_H(+) ANTIPORTER SUBUNIT KHTT"/>
    <property type="match status" value="1"/>
</dbReference>
<sequence length="599" mass="64635">MKCYRTYSDEKPYIIWLNLSLTVIHIKRKLVNDKLFAVNIDVASLLTGNDILLLFVVLALGLCLGKLRLGSVQLGNSIGVLVVSLLLGQQHFTMNTDALSLGFMLFIFCVGVEAGPNFFSIFFRDGKNYLALATVMVGSAMLIALGLGKLFRWDIGLTAGMLAGSMTSTPVLVGAGDTLRQSMADNPSLGQAQDHLSLGYALTYLIGLVSLIFGARYLPKLQHQDLSTSAQQIARERGLDSDAQRKVFLPVIRAYRVGPELVAWADGKNLRELGIYRQTGCYIERIRRNGILASPDGDAVLQVGDEISLVGYPDAHARLDPSFRNGKEVFDRDLLDMRIVTEEIVVKNNNAVGKRLSQLKLTDHGCFLNRVIRSQIEMPIDDNVVLNKGDVLQVSGDARRVKSVADKIGFISIHSQVTDLLAFCAFFIIGLMIGLITFKFGSFSFGIGNAAGLLFSGIMLGFLRANHPTFGYIPQGALIMVKEFGLMVFMAGVGLSAGAGINNGLGQVGGQMLIAGLIVSLLPVIICFLFGAYILRMNRALLFGAIMGARTCAPAMEIISDTARSNIPALGYAGTYAIANVLLTLAGTLIVIIWPGIGG</sequence>
<feature type="transmembrane region" description="Helical" evidence="8">
    <location>
        <begin position="420"/>
        <end position="438"/>
    </location>
</feature>
<dbReference type="InterPro" id="IPR036721">
    <property type="entry name" value="RCK_C_sf"/>
</dbReference>
<dbReference type="FunFam" id="3.30.70.1450:FF:000003">
    <property type="entry name" value="Putative transport protein YbjL"/>
    <property type="match status" value="1"/>
</dbReference>
<evidence type="ECO:0000256" key="6">
    <source>
        <dbReference type="ARBA" id="ARBA00022989"/>
    </source>
</evidence>
<dbReference type="Gene3D" id="3.30.70.1450">
    <property type="entry name" value="Regulator of K+ conductance, C-terminal domain"/>
    <property type="match status" value="2"/>
</dbReference>
<dbReference type="Proteomes" id="UP000254848">
    <property type="component" value="Unassembled WGS sequence"/>
</dbReference>
<feature type="transmembrane region" description="Helical" evidence="8">
    <location>
        <begin position="513"/>
        <end position="535"/>
    </location>
</feature>
<evidence type="ECO:0000256" key="1">
    <source>
        <dbReference type="ARBA" id="ARBA00004651"/>
    </source>
</evidence>
<evidence type="ECO:0000256" key="7">
    <source>
        <dbReference type="ARBA" id="ARBA00023136"/>
    </source>
</evidence>
<evidence type="ECO:0000256" key="2">
    <source>
        <dbReference type="ARBA" id="ARBA00022448"/>
    </source>
</evidence>
<evidence type="ECO:0000256" key="4">
    <source>
        <dbReference type="ARBA" id="ARBA00022692"/>
    </source>
</evidence>
<evidence type="ECO:0000256" key="5">
    <source>
        <dbReference type="ARBA" id="ARBA00022737"/>
    </source>
</evidence>
<dbReference type="InterPro" id="IPR050144">
    <property type="entry name" value="AAE_transporter"/>
</dbReference>
<evidence type="ECO:0000259" key="9">
    <source>
        <dbReference type="PROSITE" id="PS51202"/>
    </source>
</evidence>
<dbReference type="Pfam" id="PF06826">
    <property type="entry name" value="Asp-Al_Ex"/>
    <property type="match status" value="2"/>
</dbReference>
<dbReference type="PANTHER" id="PTHR30445:SF10">
    <property type="entry name" value="TRANSPORT PROTEIN YBJL-RELATED"/>
    <property type="match status" value="1"/>
</dbReference>
<dbReference type="GO" id="GO:0008324">
    <property type="term" value="F:monoatomic cation transmembrane transporter activity"/>
    <property type="evidence" value="ECO:0007669"/>
    <property type="project" value="InterPro"/>
</dbReference>
<dbReference type="NCBIfam" id="NF003440">
    <property type="entry name" value="PRK04972.1"/>
    <property type="match status" value="1"/>
</dbReference>
<protein>
    <recommendedName>
        <fullName evidence="8">Putative transport protein C8D90_107143</fullName>
    </recommendedName>
</protein>
<feature type="domain" description="RCK C-terminal" evidence="9">
    <location>
        <begin position="239"/>
        <end position="325"/>
    </location>
</feature>
<organism evidence="10 11">
    <name type="scientific">Enterobacillus tribolii</name>
    <dbReference type="NCBI Taxonomy" id="1487935"/>
    <lineage>
        <taxon>Bacteria</taxon>
        <taxon>Pseudomonadati</taxon>
        <taxon>Pseudomonadota</taxon>
        <taxon>Gammaproteobacteria</taxon>
        <taxon>Enterobacterales</taxon>
        <taxon>Hafniaceae</taxon>
        <taxon>Enterobacillus</taxon>
    </lineage>
</organism>
<feature type="transmembrane region" description="Helical" evidence="8">
    <location>
        <begin position="573"/>
        <end position="597"/>
    </location>
</feature>
<dbReference type="InterPro" id="IPR006037">
    <property type="entry name" value="RCK_C"/>
</dbReference>
<dbReference type="EMBL" id="QRAP01000007">
    <property type="protein sequence ID" value="RDK89491.1"/>
    <property type="molecule type" value="Genomic_DNA"/>
</dbReference>
<keyword evidence="11" id="KW-1185">Reference proteome</keyword>
<name>A0A370QMA5_9GAMM</name>
<feature type="transmembrane region" description="Helical" evidence="8">
    <location>
        <begin position="35"/>
        <end position="61"/>
    </location>
</feature>
<dbReference type="HAMAP" id="MF_01015">
    <property type="entry name" value="YbjL"/>
    <property type="match status" value="1"/>
</dbReference>